<keyword evidence="1" id="KW-0812">Transmembrane</keyword>
<comment type="caution">
    <text evidence="2">The sequence shown here is derived from an EMBL/GenBank/DDBJ whole genome shotgun (WGS) entry which is preliminary data.</text>
</comment>
<gene>
    <name evidence="2" type="ORF">BK732_11325</name>
</gene>
<dbReference type="EMBL" id="NFDG01000082">
    <property type="protein sequence ID" value="OTY21538.1"/>
    <property type="molecule type" value="Genomic_DNA"/>
</dbReference>
<reference evidence="2 3" key="1">
    <citation type="submission" date="2016-10" db="EMBL/GenBank/DDBJ databases">
        <title>Comparative genomics of Bacillus thuringiensis reveals a path to pathogens against multiple invertebrate hosts.</title>
        <authorList>
            <person name="Zheng J."/>
            <person name="Gao Q."/>
            <person name="Liu H."/>
            <person name="Peng D."/>
            <person name="Ruan L."/>
            <person name="Sun M."/>
        </authorList>
    </citation>
    <scope>NUCLEOTIDE SEQUENCE [LARGE SCALE GENOMIC DNA]</scope>
    <source>
        <strain evidence="2">BGSC 4BM1</strain>
    </source>
</reference>
<organism evidence="2 3">
    <name type="scientific">Bacillus thuringiensis serovar navarrensis</name>
    <dbReference type="NCBI Taxonomy" id="339658"/>
    <lineage>
        <taxon>Bacteria</taxon>
        <taxon>Bacillati</taxon>
        <taxon>Bacillota</taxon>
        <taxon>Bacilli</taxon>
        <taxon>Bacillales</taxon>
        <taxon>Bacillaceae</taxon>
        <taxon>Bacillus</taxon>
        <taxon>Bacillus cereus group</taxon>
    </lineage>
</organism>
<dbReference type="GO" id="GO:0005886">
    <property type="term" value="C:plasma membrane"/>
    <property type="evidence" value="ECO:0007669"/>
    <property type="project" value="TreeGrafter"/>
</dbReference>
<keyword evidence="1" id="KW-0472">Membrane</keyword>
<evidence type="ECO:0000313" key="3">
    <source>
        <dbReference type="Proteomes" id="UP000194860"/>
    </source>
</evidence>
<dbReference type="InterPro" id="IPR008523">
    <property type="entry name" value="DUF805"/>
</dbReference>
<evidence type="ECO:0000313" key="2">
    <source>
        <dbReference type="EMBL" id="OTY21538.1"/>
    </source>
</evidence>
<keyword evidence="2" id="KW-0645">Protease</keyword>
<sequence>MPLGIYALYYLLFYFCTRTVMVIPNFSVGARRLHNIGKTGWWQLLNFLPFGSIVLLVFFIIESEEKENKYGPNPHSEFKQAIGY</sequence>
<evidence type="ECO:0000256" key="1">
    <source>
        <dbReference type="SAM" id="Phobius"/>
    </source>
</evidence>
<feature type="transmembrane region" description="Helical" evidence="1">
    <location>
        <begin position="6"/>
        <end position="28"/>
    </location>
</feature>
<feature type="transmembrane region" description="Helical" evidence="1">
    <location>
        <begin position="40"/>
        <end position="61"/>
    </location>
</feature>
<dbReference type="PANTHER" id="PTHR34980">
    <property type="entry name" value="INNER MEMBRANE PROTEIN-RELATED-RELATED"/>
    <property type="match status" value="1"/>
</dbReference>
<dbReference type="AlphaFoldDB" id="A0A243AJJ1"/>
<dbReference type="Proteomes" id="UP000194860">
    <property type="component" value="Unassembled WGS sequence"/>
</dbReference>
<keyword evidence="2" id="KW-0378">Hydrolase</keyword>
<accession>A0A243AJJ1</accession>
<name>A0A243AJJ1_BACTU</name>
<dbReference type="GO" id="GO:0004177">
    <property type="term" value="F:aminopeptidase activity"/>
    <property type="evidence" value="ECO:0007669"/>
    <property type="project" value="UniProtKB-KW"/>
</dbReference>
<dbReference type="Pfam" id="PF05656">
    <property type="entry name" value="DUF805"/>
    <property type="match status" value="1"/>
</dbReference>
<proteinExistence type="predicted"/>
<keyword evidence="1" id="KW-1133">Transmembrane helix</keyword>
<dbReference type="PANTHER" id="PTHR34980:SF2">
    <property type="entry name" value="INNER MEMBRANE PROTEIN YHAH-RELATED"/>
    <property type="match status" value="1"/>
</dbReference>
<protein>
    <submittedName>
        <fullName evidence="2">Aminopeptidase</fullName>
    </submittedName>
</protein>
<keyword evidence="2" id="KW-0031">Aminopeptidase</keyword>